<feature type="transmembrane region" description="Helical" evidence="6">
    <location>
        <begin position="535"/>
        <end position="555"/>
    </location>
</feature>
<dbReference type="Pfam" id="PF13520">
    <property type="entry name" value="AA_permease_2"/>
    <property type="match status" value="1"/>
</dbReference>
<feature type="transmembrane region" description="Helical" evidence="6">
    <location>
        <begin position="561"/>
        <end position="580"/>
    </location>
</feature>
<feature type="compositionally biased region" description="Low complexity" evidence="5">
    <location>
        <begin position="101"/>
        <end position="114"/>
    </location>
</feature>
<feature type="transmembrane region" description="Helical" evidence="6">
    <location>
        <begin position="592"/>
        <end position="615"/>
    </location>
</feature>
<reference evidence="7 8" key="1">
    <citation type="journal article" date="2024" name="IMA Fungus">
        <title>IMA Genome - F19 : A genome assembly and annotation guide to empower mycologists, including annotated draft genome sequences of Ceratocystis pirilliformis, Diaporthe australafricana, Fusarium ophioides, Paecilomyces lecythidis, and Sporothrix stenoceras.</title>
        <authorList>
            <person name="Aylward J."/>
            <person name="Wilson A.M."/>
            <person name="Visagie C.M."/>
            <person name="Spraker J."/>
            <person name="Barnes I."/>
            <person name="Buitendag C."/>
            <person name="Ceriani C."/>
            <person name="Del Mar Angel L."/>
            <person name="du Plessis D."/>
            <person name="Fuchs T."/>
            <person name="Gasser K."/>
            <person name="Kramer D."/>
            <person name="Li W."/>
            <person name="Munsamy K."/>
            <person name="Piso A."/>
            <person name="Price J.L."/>
            <person name="Sonnekus B."/>
            <person name="Thomas C."/>
            <person name="van der Nest A."/>
            <person name="van Dijk A."/>
            <person name="van Heerden A."/>
            <person name="van Vuuren N."/>
            <person name="Yilmaz N."/>
            <person name="Duong T.A."/>
            <person name="van der Merwe N.A."/>
            <person name="Wingfield M.J."/>
            <person name="Wingfield B.D."/>
        </authorList>
    </citation>
    <scope>NUCLEOTIDE SEQUENCE [LARGE SCALE GENOMIC DNA]</scope>
    <source>
        <strain evidence="7 8">CMW 5346</strain>
    </source>
</reference>
<name>A0ABR3YKA7_9PEZI</name>
<feature type="region of interest" description="Disordered" evidence="5">
    <location>
        <begin position="692"/>
        <end position="752"/>
    </location>
</feature>
<gene>
    <name evidence="7" type="ORF">Sste5346_009637</name>
</gene>
<feature type="transmembrane region" description="Helical" evidence="6">
    <location>
        <begin position="238"/>
        <end position="258"/>
    </location>
</feature>
<evidence type="ECO:0000313" key="8">
    <source>
        <dbReference type="Proteomes" id="UP001583186"/>
    </source>
</evidence>
<feature type="transmembrane region" description="Helical" evidence="6">
    <location>
        <begin position="627"/>
        <end position="650"/>
    </location>
</feature>
<sequence length="752" mass="80143">MAPPPLKPSPLSPRPFGFINGAISSAASPLQANFQLSCRSPIRPKHDVVGAGVLEPGGAGATDSRSRRESTPYALSLSPNTGRTSALSSPFLEPPPQHFGPSSSPSRRTWPTSPGEGSSEATAVDEDADDIDNINDRSWFLPRAPPTPGLAPPHPHDDTKLGVVSAVNIIVGKTIGVGAYSVPSAVFEGVGSVGMALLVWTIGSLISFCGLAVYLDLGTALPRSGGERVYLERIFRRPRMLATCMFMAYVVLLGFSTPNAIVLGEYALYALDVPVNRWNVRTIAVVSVTVLCYVHARHPRLGLRLINVLGAAKMLMLVFVVVSGVAGGIMGVGSDQAGTANSTTTGILMGHHLDADLMQMSSSSPSTTAGISTARRNFQDIWAGSSSQPYDYATALLKVIYCFRGYSTANQVLSDVRDPVRTLRVAAPLALVLVSLSYLAVNVAFFLVVDKDEFRSAGVVVAGVFFRNLFGDGVGARVLPIFVIISAAGNIAATSFAQARVNEELAKDGLLPFASFWRSDNKQVSRKTPTPSRGLLLHWFVSVLVIVVPPPGKIYNFLVDIGGYPVSVISVAIAAGLLYLQSNPSERWVSPWPAPKLAIIIFATSNCLLLILPWIPPVGGRGENERFASYAYPMTALAVIGSGALFWVWWRYRELGSLYESPSVSRRSRHNGSSRTSPPGWDRLKIAMASMGSQNTGESSSSSSPTTVEEDDEEGHSANEPLLANNGAGSSQSDIQPANIRRRAPCGCPSVH</sequence>
<accession>A0ABR3YKA7</accession>
<dbReference type="InterPro" id="IPR050598">
    <property type="entry name" value="AminoAcid_Transporter"/>
</dbReference>
<keyword evidence="2 6" id="KW-0812">Transmembrane</keyword>
<feature type="transmembrane region" description="Helical" evidence="6">
    <location>
        <begin position="278"/>
        <end position="296"/>
    </location>
</feature>
<dbReference type="Gene3D" id="1.20.1740.10">
    <property type="entry name" value="Amino acid/polyamine transporter I"/>
    <property type="match status" value="1"/>
</dbReference>
<evidence type="ECO:0000256" key="2">
    <source>
        <dbReference type="ARBA" id="ARBA00022692"/>
    </source>
</evidence>
<dbReference type="InterPro" id="IPR002293">
    <property type="entry name" value="AA/rel_permease1"/>
</dbReference>
<feature type="region of interest" description="Disordered" evidence="5">
    <location>
        <begin position="48"/>
        <end position="128"/>
    </location>
</feature>
<evidence type="ECO:0000313" key="7">
    <source>
        <dbReference type="EMBL" id="KAL1888312.1"/>
    </source>
</evidence>
<keyword evidence="3 6" id="KW-1133">Transmembrane helix</keyword>
<evidence type="ECO:0000256" key="6">
    <source>
        <dbReference type="SAM" id="Phobius"/>
    </source>
</evidence>
<evidence type="ECO:0008006" key="9">
    <source>
        <dbReference type="Google" id="ProtNLM"/>
    </source>
</evidence>
<feature type="transmembrane region" description="Helical" evidence="6">
    <location>
        <begin position="193"/>
        <end position="217"/>
    </location>
</feature>
<comment type="subcellular location">
    <subcellularLocation>
        <location evidence="1">Membrane</location>
        <topology evidence="1">Multi-pass membrane protein</topology>
    </subcellularLocation>
</comment>
<dbReference type="PANTHER" id="PTHR11785">
    <property type="entry name" value="AMINO ACID TRANSPORTER"/>
    <property type="match status" value="1"/>
</dbReference>
<evidence type="ECO:0000256" key="4">
    <source>
        <dbReference type="ARBA" id="ARBA00023136"/>
    </source>
</evidence>
<dbReference type="PANTHER" id="PTHR11785:SF382">
    <property type="entry name" value="LOW-AFFINITY METHIONINE PERMEASE"/>
    <property type="match status" value="1"/>
</dbReference>
<feature type="transmembrane region" description="Helical" evidence="6">
    <location>
        <begin position="308"/>
        <end position="332"/>
    </location>
</feature>
<evidence type="ECO:0000256" key="1">
    <source>
        <dbReference type="ARBA" id="ARBA00004141"/>
    </source>
</evidence>
<evidence type="ECO:0000256" key="3">
    <source>
        <dbReference type="ARBA" id="ARBA00022989"/>
    </source>
</evidence>
<protein>
    <recommendedName>
        <fullName evidence="9">High affinity methionine permease</fullName>
    </recommendedName>
</protein>
<proteinExistence type="predicted"/>
<feature type="compositionally biased region" description="Polar residues" evidence="5">
    <location>
        <begin position="77"/>
        <end position="88"/>
    </location>
</feature>
<evidence type="ECO:0000256" key="5">
    <source>
        <dbReference type="SAM" id="MobiDB-lite"/>
    </source>
</evidence>
<dbReference type="EMBL" id="JAWCUI010000095">
    <property type="protein sequence ID" value="KAL1888312.1"/>
    <property type="molecule type" value="Genomic_DNA"/>
</dbReference>
<keyword evidence="4 6" id="KW-0472">Membrane</keyword>
<dbReference type="Proteomes" id="UP001583186">
    <property type="component" value="Unassembled WGS sequence"/>
</dbReference>
<feature type="compositionally biased region" description="Polar residues" evidence="5">
    <location>
        <begin position="727"/>
        <end position="736"/>
    </location>
</feature>
<comment type="caution">
    <text evidence="7">The sequence shown here is derived from an EMBL/GenBank/DDBJ whole genome shotgun (WGS) entry which is preliminary data.</text>
</comment>
<organism evidence="7 8">
    <name type="scientific">Sporothrix stenoceras</name>
    <dbReference type="NCBI Taxonomy" id="5173"/>
    <lineage>
        <taxon>Eukaryota</taxon>
        <taxon>Fungi</taxon>
        <taxon>Dikarya</taxon>
        <taxon>Ascomycota</taxon>
        <taxon>Pezizomycotina</taxon>
        <taxon>Sordariomycetes</taxon>
        <taxon>Sordariomycetidae</taxon>
        <taxon>Ophiostomatales</taxon>
        <taxon>Ophiostomataceae</taxon>
        <taxon>Sporothrix</taxon>
    </lineage>
</organism>
<keyword evidence="8" id="KW-1185">Reference proteome</keyword>
<feature type="transmembrane region" description="Helical" evidence="6">
    <location>
        <begin position="425"/>
        <end position="449"/>
    </location>
</feature>